<feature type="compositionally biased region" description="Acidic residues" evidence="1">
    <location>
        <begin position="61"/>
        <end position="76"/>
    </location>
</feature>
<evidence type="ECO:0000313" key="2">
    <source>
        <dbReference type="EMBL" id="KAI5384316.1"/>
    </source>
</evidence>
<name>A0A9D4VKC2_PEA</name>
<proteinExistence type="predicted"/>
<feature type="compositionally biased region" description="Basic and acidic residues" evidence="1">
    <location>
        <begin position="77"/>
        <end position="91"/>
    </location>
</feature>
<organism evidence="2 3">
    <name type="scientific">Pisum sativum</name>
    <name type="common">Garden pea</name>
    <name type="synonym">Lathyrus oleraceus</name>
    <dbReference type="NCBI Taxonomy" id="3888"/>
    <lineage>
        <taxon>Eukaryota</taxon>
        <taxon>Viridiplantae</taxon>
        <taxon>Streptophyta</taxon>
        <taxon>Embryophyta</taxon>
        <taxon>Tracheophyta</taxon>
        <taxon>Spermatophyta</taxon>
        <taxon>Magnoliopsida</taxon>
        <taxon>eudicotyledons</taxon>
        <taxon>Gunneridae</taxon>
        <taxon>Pentapetalae</taxon>
        <taxon>rosids</taxon>
        <taxon>fabids</taxon>
        <taxon>Fabales</taxon>
        <taxon>Fabaceae</taxon>
        <taxon>Papilionoideae</taxon>
        <taxon>50 kb inversion clade</taxon>
        <taxon>NPAAA clade</taxon>
        <taxon>Hologalegina</taxon>
        <taxon>IRL clade</taxon>
        <taxon>Fabeae</taxon>
        <taxon>Lathyrus</taxon>
    </lineage>
</organism>
<gene>
    <name evidence="2" type="ORF">KIW84_071359</name>
</gene>
<dbReference type="Proteomes" id="UP001058974">
    <property type="component" value="Chromosome 7"/>
</dbReference>
<sequence>MAQGRAYGPTGAIHVRLLAVESGPDWLASYGNVDGHIWVEHGVENMLRKVLKPHVDQLSEGSDDDNIDDDDDDDDDGGMRFDDNEEERTCEQDEGFMQVVVERPTNINRVEVNMK</sequence>
<dbReference type="EMBL" id="JAMSHJ010000007">
    <property type="protein sequence ID" value="KAI5384316.1"/>
    <property type="molecule type" value="Genomic_DNA"/>
</dbReference>
<accession>A0A9D4VKC2</accession>
<evidence type="ECO:0000256" key="1">
    <source>
        <dbReference type="SAM" id="MobiDB-lite"/>
    </source>
</evidence>
<dbReference type="Gramene" id="Psat07G0135900-T1">
    <property type="protein sequence ID" value="KAI5384316.1"/>
    <property type="gene ID" value="KIW84_071359"/>
</dbReference>
<protein>
    <submittedName>
        <fullName evidence="2">Uncharacterized protein</fullName>
    </submittedName>
</protein>
<reference evidence="2 3" key="1">
    <citation type="journal article" date="2022" name="Nat. Genet.">
        <title>Improved pea reference genome and pan-genome highlight genomic features and evolutionary characteristics.</title>
        <authorList>
            <person name="Yang T."/>
            <person name="Liu R."/>
            <person name="Luo Y."/>
            <person name="Hu S."/>
            <person name="Wang D."/>
            <person name="Wang C."/>
            <person name="Pandey M.K."/>
            <person name="Ge S."/>
            <person name="Xu Q."/>
            <person name="Li N."/>
            <person name="Li G."/>
            <person name="Huang Y."/>
            <person name="Saxena R.K."/>
            <person name="Ji Y."/>
            <person name="Li M."/>
            <person name="Yan X."/>
            <person name="He Y."/>
            <person name="Liu Y."/>
            <person name="Wang X."/>
            <person name="Xiang C."/>
            <person name="Varshney R.K."/>
            <person name="Ding H."/>
            <person name="Gao S."/>
            <person name="Zong X."/>
        </authorList>
    </citation>
    <scope>NUCLEOTIDE SEQUENCE [LARGE SCALE GENOMIC DNA]</scope>
    <source>
        <strain evidence="2 3">cv. Zhongwan 6</strain>
    </source>
</reference>
<dbReference type="AlphaFoldDB" id="A0A9D4VKC2"/>
<evidence type="ECO:0000313" key="3">
    <source>
        <dbReference type="Proteomes" id="UP001058974"/>
    </source>
</evidence>
<comment type="caution">
    <text evidence="2">The sequence shown here is derived from an EMBL/GenBank/DDBJ whole genome shotgun (WGS) entry which is preliminary data.</text>
</comment>
<feature type="region of interest" description="Disordered" evidence="1">
    <location>
        <begin position="54"/>
        <end position="91"/>
    </location>
</feature>
<keyword evidence="3" id="KW-1185">Reference proteome</keyword>